<keyword evidence="11" id="KW-1185">Reference proteome</keyword>
<organism evidence="10 11">
    <name type="scientific">Lottia gigantea</name>
    <name type="common">Giant owl limpet</name>
    <dbReference type="NCBI Taxonomy" id="225164"/>
    <lineage>
        <taxon>Eukaryota</taxon>
        <taxon>Metazoa</taxon>
        <taxon>Spiralia</taxon>
        <taxon>Lophotrochozoa</taxon>
        <taxon>Mollusca</taxon>
        <taxon>Gastropoda</taxon>
        <taxon>Patellogastropoda</taxon>
        <taxon>Lottioidea</taxon>
        <taxon>Lottiidae</taxon>
        <taxon>Lottia</taxon>
    </lineage>
</organism>
<evidence type="ECO:0000256" key="3">
    <source>
        <dbReference type="ARBA" id="ARBA00022679"/>
    </source>
</evidence>
<keyword evidence="4" id="KW-0812">Transmembrane</keyword>
<dbReference type="CTD" id="20252196"/>
<sequence>ENILMYKPKNMSYCVIPKNGCTFWIRVMRYLNKDTENKKISSPFDISRFEAHGWRYNQTLYRLQNTKHRDLIFKSTRFLVSRDPYSKLLSGYMDKLFLPMYWTFQGINMIKKVRKNPSDLSLKCGHDLSFQEFLDFLLTEKDDPTKIDGHFRPTQFYCSPCIFKPHFVAKQESFKKDSEYILGKFGLLDIV</sequence>
<evidence type="ECO:0000313" key="11">
    <source>
        <dbReference type="Proteomes" id="UP000030746"/>
    </source>
</evidence>
<evidence type="ECO:0000256" key="7">
    <source>
        <dbReference type="ARBA" id="ARBA00023136"/>
    </source>
</evidence>
<dbReference type="OMA" id="YEMACRE"/>
<dbReference type="GO" id="GO:0016051">
    <property type="term" value="P:carbohydrate biosynthetic process"/>
    <property type="evidence" value="ECO:0007669"/>
    <property type="project" value="InterPro"/>
</dbReference>
<keyword evidence="9" id="KW-0119">Carbohydrate metabolism</keyword>
<evidence type="ECO:0000256" key="8">
    <source>
        <dbReference type="ARBA" id="ARBA00023180"/>
    </source>
</evidence>
<keyword evidence="5" id="KW-1133">Transmembrane helix</keyword>
<dbReference type="RefSeq" id="XP_009048678.1">
    <property type="nucleotide sequence ID" value="XM_009050430.1"/>
</dbReference>
<dbReference type="Pfam" id="PF03567">
    <property type="entry name" value="Sulfotransfer_2"/>
    <property type="match status" value="1"/>
</dbReference>
<dbReference type="OrthoDB" id="6112700at2759"/>
<protein>
    <recommendedName>
        <fullName evidence="9">Carbohydrate sulfotransferase</fullName>
        <ecNumber evidence="9">2.8.2.-</ecNumber>
    </recommendedName>
</protein>
<keyword evidence="6 9" id="KW-0333">Golgi apparatus</keyword>
<evidence type="ECO:0000256" key="6">
    <source>
        <dbReference type="ARBA" id="ARBA00023034"/>
    </source>
</evidence>
<proteinExistence type="inferred from homology"/>
<reference evidence="10 11" key="1">
    <citation type="journal article" date="2013" name="Nature">
        <title>Insights into bilaterian evolution from three spiralian genomes.</title>
        <authorList>
            <person name="Simakov O."/>
            <person name="Marletaz F."/>
            <person name="Cho S.J."/>
            <person name="Edsinger-Gonzales E."/>
            <person name="Havlak P."/>
            <person name="Hellsten U."/>
            <person name="Kuo D.H."/>
            <person name="Larsson T."/>
            <person name="Lv J."/>
            <person name="Arendt D."/>
            <person name="Savage R."/>
            <person name="Osoegawa K."/>
            <person name="de Jong P."/>
            <person name="Grimwood J."/>
            <person name="Chapman J.A."/>
            <person name="Shapiro H."/>
            <person name="Aerts A."/>
            <person name="Otillar R.P."/>
            <person name="Terry A.Y."/>
            <person name="Boore J.L."/>
            <person name="Grigoriev I.V."/>
            <person name="Lindberg D.R."/>
            <person name="Seaver E.C."/>
            <person name="Weisblat D.A."/>
            <person name="Putnam N.H."/>
            <person name="Rokhsar D.S."/>
        </authorList>
    </citation>
    <scope>NUCLEOTIDE SEQUENCE [LARGE SCALE GENOMIC DNA]</scope>
</reference>
<dbReference type="GO" id="GO:0000139">
    <property type="term" value="C:Golgi membrane"/>
    <property type="evidence" value="ECO:0007669"/>
    <property type="project" value="UniProtKB-SubCell"/>
</dbReference>
<keyword evidence="9" id="KW-0735">Signal-anchor</keyword>
<evidence type="ECO:0000256" key="5">
    <source>
        <dbReference type="ARBA" id="ARBA00022989"/>
    </source>
</evidence>
<dbReference type="InterPro" id="IPR005331">
    <property type="entry name" value="Sulfotransferase"/>
</dbReference>
<dbReference type="AlphaFoldDB" id="V4A996"/>
<comment type="similarity">
    <text evidence="2 9">Belongs to the sulfotransferase 2 family.</text>
</comment>
<evidence type="ECO:0000256" key="1">
    <source>
        <dbReference type="ARBA" id="ARBA00004323"/>
    </source>
</evidence>
<accession>V4A996</accession>
<evidence type="ECO:0000256" key="2">
    <source>
        <dbReference type="ARBA" id="ARBA00006339"/>
    </source>
</evidence>
<keyword evidence="7" id="KW-0472">Membrane</keyword>
<keyword evidence="3 9" id="KW-0808">Transferase</keyword>
<dbReference type="GeneID" id="20252196"/>
<feature type="non-terminal residue" evidence="10">
    <location>
        <position position="191"/>
    </location>
</feature>
<dbReference type="InterPro" id="IPR018011">
    <property type="entry name" value="Carb_sulfotrans_8-10"/>
</dbReference>
<dbReference type="Proteomes" id="UP000030746">
    <property type="component" value="Unassembled WGS sequence"/>
</dbReference>
<evidence type="ECO:0000313" key="10">
    <source>
        <dbReference type="EMBL" id="ESP00559.1"/>
    </source>
</evidence>
<keyword evidence="8 9" id="KW-0325">Glycoprotein</keyword>
<dbReference type="KEGG" id="lgi:LOTGIDRAFT_75769"/>
<comment type="subcellular location">
    <subcellularLocation>
        <location evidence="1 9">Golgi apparatus membrane</location>
        <topology evidence="1 9">Single-pass type II membrane protein</topology>
    </subcellularLocation>
</comment>
<evidence type="ECO:0000256" key="4">
    <source>
        <dbReference type="ARBA" id="ARBA00022692"/>
    </source>
</evidence>
<feature type="non-terminal residue" evidence="10">
    <location>
        <position position="1"/>
    </location>
</feature>
<dbReference type="PANTHER" id="PTHR12137:SF54">
    <property type="entry name" value="CARBOHYDRATE SULFOTRANSFERASE"/>
    <property type="match status" value="1"/>
</dbReference>
<dbReference type="HOGENOM" id="CLU_1424810_0_0_1"/>
<dbReference type="EMBL" id="KB200701">
    <property type="protein sequence ID" value="ESP00559.1"/>
    <property type="molecule type" value="Genomic_DNA"/>
</dbReference>
<dbReference type="EC" id="2.8.2.-" evidence="9"/>
<gene>
    <name evidence="10" type="ORF">LOTGIDRAFT_75769</name>
</gene>
<evidence type="ECO:0000256" key="9">
    <source>
        <dbReference type="RuleBase" id="RU364020"/>
    </source>
</evidence>
<name>V4A996_LOTGI</name>
<dbReference type="PANTHER" id="PTHR12137">
    <property type="entry name" value="CARBOHYDRATE SULFOTRANSFERASE"/>
    <property type="match status" value="1"/>
</dbReference>
<dbReference type="GO" id="GO:0008146">
    <property type="term" value="F:sulfotransferase activity"/>
    <property type="evidence" value="ECO:0007669"/>
    <property type="project" value="InterPro"/>
</dbReference>